<dbReference type="EMBL" id="FRAL01000004">
    <property type="protein sequence ID" value="SHK68311.1"/>
    <property type="molecule type" value="Genomic_DNA"/>
</dbReference>
<protein>
    <recommendedName>
        <fullName evidence="3">Lipoprotein</fullName>
    </recommendedName>
</protein>
<dbReference type="Proteomes" id="UP000184248">
    <property type="component" value="Unassembled WGS sequence"/>
</dbReference>
<evidence type="ECO:0000313" key="2">
    <source>
        <dbReference type="Proteomes" id="UP000184248"/>
    </source>
</evidence>
<sequence length="203" mass="21539">MRALIAAIGTTLLAGCATNSVDESLLNKPGVELSSDSSGIAYIETVEINKPGYQLEKDDLPLCLVKNVSNPSVTLKGRSSTYVSPFTGIAYSDTETSDVAGGEVLKYVTEDGLEAVAQGVEKYAPSSIGMTLEKYLRYSLGVKVSANSTTYHFDKLEQALEDAGATSLMGFKKVGAWSSSDPVAAYSTLESIADRIDRCLASR</sequence>
<organism evidence="1 2">
    <name type="scientific">Halomonas caseinilytica</name>
    <dbReference type="NCBI Taxonomy" id="438744"/>
    <lineage>
        <taxon>Bacteria</taxon>
        <taxon>Pseudomonadati</taxon>
        <taxon>Pseudomonadota</taxon>
        <taxon>Gammaproteobacteria</taxon>
        <taxon>Oceanospirillales</taxon>
        <taxon>Halomonadaceae</taxon>
        <taxon>Halomonas</taxon>
    </lineage>
</organism>
<proteinExistence type="predicted"/>
<dbReference type="AlphaFoldDB" id="A0A1M6UGL6"/>
<keyword evidence="2" id="KW-1185">Reference proteome</keyword>
<name>A0A1M6UGL6_9GAMM</name>
<accession>A0A1M6UGL6</accession>
<dbReference type="PROSITE" id="PS51257">
    <property type="entry name" value="PROKAR_LIPOPROTEIN"/>
    <property type="match status" value="1"/>
</dbReference>
<reference evidence="2" key="1">
    <citation type="submission" date="2016-11" db="EMBL/GenBank/DDBJ databases">
        <authorList>
            <person name="Varghese N."/>
            <person name="Submissions S."/>
        </authorList>
    </citation>
    <scope>NUCLEOTIDE SEQUENCE [LARGE SCALE GENOMIC DNA]</scope>
    <source>
        <strain evidence="2">ALO Sharm</strain>
    </source>
</reference>
<gene>
    <name evidence="1" type="ORF">SAMN05192556_104259</name>
</gene>
<dbReference type="RefSeq" id="WP_064700478.1">
    <property type="nucleotide sequence ID" value="NZ_BDEO01000011.1"/>
</dbReference>
<evidence type="ECO:0008006" key="3">
    <source>
        <dbReference type="Google" id="ProtNLM"/>
    </source>
</evidence>
<evidence type="ECO:0000313" key="1">
    <source>
        <dbReference type="EMBL" id="SHK68311.1"/>
    </source>
</evidence>